<evidence type="ECO:0000313" key="4">
    <source>
        <dbReference type="Proteomes" id="UP001595823"/>
    </source>
</evidence>
<dbReference type="GO" id="GO:0016787">
    <property type="term" value="F:hydrolase activity"/>
    <property type="evidence" value="ECO:0007669"/>
    <property type="project" value="UniProtKB-KW"/>
</dbReference>
<dbReference type="Proteomes" id="UP001595823">
    <property type="component" value="Unassembled WGS sequence"/>
</dbReference>
<keyword evidence="4" id="KW-1185">Reference proteome</keyword>
<evidence type="ECO:0000313" key="3">
    <source>
        <dbReference type="EMBL" id="MFC4338072.1"/>
    </source>
</evidence>
<dbReference type="Pfam" id="PF12146">
    <property type="entry name" value="Hydrolase_4"/>
    <property type="match status" value="1"/>
</dbReference>
<dbReference type="SUPFAM" id="SSF53474">
    <property type="entry name" value="alpha/beta-Hydrolases"/>
    <property type="match status" value="1"/>
</dbReference>
<comment type="caution">
    <text evidence="3">The sequence shown here is derived from an EMBL/GenBank/DDBJ whole genome shotgun (WGS) entry which is preliminary data.</text>
</comment>
<dbReference type="InterPro" id="IPR022742">
    <property type="entry name" value="Hydrolase_4"/>
</dbReference>
<reference evidence="4" key="1">
    <citation type="journal article" date="2019" name="Int. J. Syst. Evol. Microbiol.">
        <title>The Global Catalogue of Microorganisms (GCM) 10K type strain sequencing project: providing services to taxonomists for standard genome sequencing and annotation.</title>
        <authorList>
            <consortium name="The Broad Institute Genomics Platform"/>
            <consortium name="The Broad Institute Genome Sequencing Center for Infectious Disease"/>
            <person name="Wu L."/>
            <person name="Ma J."/>
        </authorList>
    </citation>
    <scope>NUCLEOTIDE SEQUENCE [LARGE SCALE GENOMIC DNA]</scope>
    <source>
        <strain evidence="4">IBRC-M 10908</strain>
    </source>
</reference>
<evidence type="ECO:0000259" key="1">
    <source>
        <dbReference type="Pfam" id="PF08386"/>
    </source>
</evidence>
<sequence length="301" mass="32949">MAQDSKKKSTTVQSNPAANMLFTVLDYTAPGLAADIMLRQWCKIPPNPRKRLRGPLPKGAKQLSFQFGSTELWGWEWDRTGGEGPLAFAFHGWGGCTGDTQRLAEVMVDNGYRVISFDSPSHGNSGPGRLGEKSSHGVEVIETWTALMEHYGIPDVALAHSFGCFSAVEALQEVGAPMEETGLILVAPWTGGPRAFYDTLSSYVSIGPRAIKRFMPKLDRVTESAISTIDLTAQEVPSPTLVLHDTWDRPNPVKYGQKLADAWPNAELVVSEGLGHRRILADPSAIAAVERFLKDFDNRRA</sequence>
<dbReference type="Gene3D" id="3.40.50.1820">
    <property type="entry name" value="alpha/beta hydrolase"/>
    <property type="match status" value="1"/>
</dbReference>
<organism evidence="3 4">
    <name type="scientific">Salininema proteolyticum</name>
    <dbReference type="NCBI Taxonomy" id="1607685"/>
    <lineage>
        <taxon>Bacteria</taxon>
        <taxon>Bacillati</taxon>
        <taxon>Actinomycetota</taxon>
        <taxon>Actinomycetes</taxon>
        <taxon>Glycomycetales</taxon>
        <taxon>Glycomycetaceae</taxon>
        <taxon>Salininema</taxon>
    </lineage>
</organism>
<dbReference type="EMBL" id="JBHSDK010000061">
    <property type="protein sequence ID" value="MFC4338072.1"/>
    <property type="molecule type" value="Genomic_DNA"/>
</dbReference>
<dbReference type="InterPro" id="IPR029058">
    <property type="entry name" value="AB_hydrolase_fold"/>
</dbReference>
<dbReference type="PANTHER" id="PTHR43798:SF33">
    <property type="entry name" value="HYDROLASE, PUTATIVE (AFU_ORTHOLOGUE AFUA_2G14860)-RELATED"/>
    <property type="match status" value="1"/>
</dbReference>
<gene>
    <name evidence="3" type="ORF">ACFPET_23035</name>
</gene>
<dbReference type="InterPro" id="IPR013595">
    <property type="entry name" value="Pept_S33_TAP-like_C"/>
</dbReference>
<dbReference type="InterPro" id="IPR050266">
    <property type="entry name" value="AB_hydrolase_sf"/>
</dbReference>
<dbReference type="Pfam" id="PF08386">
    <property type="entry name" value="Abhydrolase_4"/>
    <property type="match status" value="1"/>
</dbReference>
<protein>
    <submittedName>
        <fullName evidence="3">Alpha/beta fold hydrolase</fullName>
    </submittedName>
</protein>
<dbReference type="PANTHER" id="PTHR43798">
    <property type="entry name" value="MONOACYLGLYCEROL LIPASE"/>
    <property type="match status" value="1"/>
</dbReference>
<evidence type="ECO:0000259" key="2">
    <source>
        <dbReference type="Pfam" id="PF12146"/>
    </source>
</evidence>
<dbReference type="RefSeq" id="WP_380625738.1">
    <property type="nucleotide sequence ID" value="NZ_JBHSDK010000061.1"/>
</dbReference>
<name>A0ABV8U626_9ACTN</name>
<feature type="domain" description="Serine aminopeptidase S33" evidence="2">
    <location>
        <begin position="88"/>
        <end position="218"/>
    </location>
</feature>
<feature type="domain" description="Peptidase S33 tripeptidyl aminopeptidase-like C-terminal" evidence="1">
    <location>
        <begin position="234"/>
        <end position="295"/>
    </location>
</feature>
<keyword evidence="3" id="KW-0378">Hydrolase</keyword>
<accession>A0ABV8U626</accession>
<proteinExistence type="predicted"/>